<evidence type="ECO:0000313" key="1">
    <source>
        <dbReference type="EMBL" id="KAJ5407651.1"/>
    </source>
</evidence>
<gene>
    <name evidence="1" type="ORF">N7509_001534</name>
</gene>
<dbReference type="EMBL" id="JAPZBU010000004">
    <property type="protein sequence ID" value="KAJ5407651.1"/>
    <property type="molecule type" value="Genomic_DNA"/>
</dbReference>
<reference evidence="1" key="2">
    <citation type="journal article" date="2023" name="IMA Fungus">
        <title>Comparative genomic study of the Penicillium genus elucidates a diverse pangenome and 15 lateral gene transfer events.</title>
        <authorList>
            <person name="Petersen C."/>
            <person name="Sorensen T."/>
            <person name="Nielsen M.R."/>
            <person name="Sondergaard T.E."/>
            <person name="Sorensen J.L."/>
            <person name="Fitzpatrick D.A."/>
            <person name="Frisvad J.C."/>
            <person name="Nielsen K.L."/>
        </authorList>
    </citation>
    <scope>NUCLEOTIDE SEQUENCE</scope>
    <source>
        <strain evidence="1">IBT 29677</strain>
    </source>
</reference>
<dbReference type="GeneID" id="81365151"/>
<comment type="caution">
    <text evidence="1">The sequence shown here is derived from an EMBL/GenBank/DDBJ whole genome shotgun (WGS) entry which is preliminary data.</text>
</comment>
<reference evidence="1" key="1">
    <citation type="submission" date="2022-12" db="EMBL/GenBank/DDBJ databases">
        <authorList>
            <person name="Petersen C."/>
        </authorList>
    </citation>
    <scope>NUCLEOTIDE SEQUENCE</scope>
    <source>
        <strain evidence="1">IBT 29677</strain>
    </source>
</reference>
<keyword evidence="2" id="KW-1185">Reference proteome</keyword>
<dbReference type="OrthoDB" id="5325862at2759"/>
<protein>
    <submittedName>
        <fullName evidence="1">Uncharacterized protein</fullName>
    </submittedName>
</protein>
<dbReference type="Proteomes" id="UP001147747">
    <property type="component" value="Unassembled WGS sequence"/>
</dbReference>
<dbReference type="AlphaFoldDB" id="A0A9W9W771"/>
<proteinExistence type="predicted"/>
<dbReference type="RefSeq" id="XP_056491966.1">
    <property type="nucleotide sequence ID" value="XM_056626171.1"/>
</dbReference>
<sequence>MTTTTTTQVDDFKEPLASIPSRTTSTSTLYTLTKSTSFNPTRSLAVNSRGIGAFRLPIPSRETEIAIQNPDGSDAYISTRDKLWSGNCVLSHPKQGNLIRTDYFFGPNREPILRLLQTSSVLPDEVKVTGQWTSRRTRFAMPDGQEYEWVYAKEKTDGQRTNLLVLRAVNHNVKGEGKLEHRQIAQLVRGAETRTPGTSRCTAGNGGELQMDEGAMEGQLDAGVVVATCLMMLKKEVDRRRMIQLCVIGGAGGGS</sequence>
<evidence type="ECO:0000313" key="2">
    <source>
        <dbReference type="Proteomes" id="UP001147747"/>
    </source>
</evidence>
<organism evidence="1 2">
    <name type="scientific">Penicillium cosmopolitanum</name>
    <dbReference type="NCBI Taxonomy" id="1131564"/>
    <lineage>
        <taxon>Eukaryota</taxon>
        <taxon>Fungi</taxon>
        <taxon>Dikarya</taxon>
        <taxon>Ascomycota</taxon>
        <taxon>Pezizomycotina</taxon>
        <taxon>Eurotiomycetes</taxon>
        <taxon>Eurotiomycetidae</taxon>
        <taxon>Eurotiales</taxon>
        <taxon>Aspergillaceae</taxon>
        <taxon>Penicillium</taxon>
    </lineage>
</organism>
<accession>A0A9W9W771</accession>
<name>A0A9W9W771_9EURO</name>